<keyword evidence="3" id="KW-1185">Reference proteome</keyword>
<feature type="domain" description="Knr4/Smi1-like" evidence="1">
    <location>
        <begin position="25"/>
        <end position="130"/>
    </location>
</feature>
<sequence>MNQFQVLFGRLKRKVDELGIVFNKPATEEEIFKLEESVSQKLPNEILEFYSLCNGFESDDFLFRAIPISEILEYKAELETSSFYFSEYMIYSDSWTIQLKSEKEYYIVNGNHDTEEEVILTQSLYEFIEKYLTEEGIFGDNGLYSWFEEIKKEKNNFT</sequence>
<proteinExistence type="predicted"/>
<organism evidence="2 3">
    <name type="scientific">Rufibacter sediminis</name>
    <dbReference type="NCBI Taxonomy" id="2762756"/>
    <lineage>
        <taxon>Bacteria</taxon>
        <taxon>Pseudomonadati</taxon>
        <taxon>Bacteroidota</taxon>
        <taxon>Cytophagia</taxon>
        <taxon>Cytophagales</taxon>
        <taxon>Hymenobacteraceae</taxon>
        <taxon>Rufibacter</taxon>
    </lineage>
</organism>
<accession>A0ABR6VQ92</accession>
<dbReference type="InterPro" id="IPR037883">
    <property type="entry name" value="Knr4/Smi1-like_sf"/>
</dbReference>
<evidence type="ECO:0000313" key="3">
    <source>
        <dbReference type="Proteomes" id="UP000659698"/>
    </source>
</evidence>
<dbReference type="EMBL" id="JACOAF010000019">
    <property type="protein sequence ID" value="MBC3539322.1"/>
    <property type="molecule type" value="Genomic_DNA"/>
</dbReference>
<dbReference type="Pfam" id="PF09346">
    <property type="entry name" value="SMI1_KNR4"/>
    <property type="match status" value="1"/>
</dbReference>
<evidence type="ECO:0000313" key="2">
    <source>
        <dbReference type="EMBL" id="MBC3539322.1"/>
    </source>
</evidence>
<dbReference type="Proteomes" id="UP000659698">
    <property type="component" value="Unassembled WGS sequence"/>
</dbReference>
<dbReference type="InterPro" id="IPR018958">
    <property type="entry name" value="Knr4/Smi1-like_dom"/>
</dbReference>
<evidence type="ECO:0000259" key="1">
    <source>
        <dbReference type="SMART" id="SM00860"/>
    </source>
</evidence>
<name>A0ABR6VQ92_9BACT</name>
<dbReference type="Gene3D" id="3.40.1580.10">
    <property type="entry name" value="SMI1/KNR4-like"/>
    <property type="match status" value="1"/>
</dbReference>
<dbReference type="SMART" id="SM00860">
    <property type="entry name" value="SMI1_KNR4"/>
    <property type="match status" value="1"/>
</dbReference>
<protein>
    <submittedName>
        <fullName evidence="2">SMI1/KNR4 family protein</fullName>
    </submittedName>
</protein>
<reference evidence="2 3" key="1">
    <citation type="journal article" date="2019" name="Int. J. Syst. Evol. Microbiol.">
        <title>Rufibacter sediminis sp. nov., isolated from freshwater lake sediment.</title>
        <authorList>
            <person name="Qu J.H."/>
            <person name="Zhang L.J."/>
            <person name="Fu Y.H."/>
            <person name="Li H.F."/>
        </authorList>
    </citation>
    <scope>NUCLEOTIDE SEQUENCE [LARGE SCALE GENOMIC DNA]</scope>
    <source>
        <strain evidence="2 3">H-1</strain>
    </source>
</reference>
<comment type="caution">
    <text evidence="2">The sequence shown here is derived from an EMBL/GenBank/DDBJ whole genome shotgun (WGS) entry which is preliminary data.</text>
</comment>
<dbReference type="RefSeq" id="WP_186634794.1">
    <property type="nucleotide sequence ID" value="NZ_JACOAF010000019.1"/>
</dbReference>
<gene>
    <name evidence="2" type="ORF">H7U12_06490</name>
</gene>
<dbReference type="SUPFAM" id="SSF160631">
    <property type="entry name" value="SMI1/KNR4-like"/>
    <property type="match status" value="1"/>
</dbReference>